<evidence type="ECO:0000313" key="3">
    <source>
        <dbReference type="EMBL" id="PIR07607.1"/>
    </source>
</evidence>
<sequence length="193" mass="22299">MLNYNELKVGTLFVKDGEPYEVLEYAFIRMQQRKPVAQLRIKNLITGKVQNYAAHQNETFKEAEVEIFPVKFIYQHQGEFWFQELNNPKNRFSLKSDILSKTVQYLKPDIEIKAFKFSNKNEKDRIINIELPIKMDFKVIEAPPAVRGNTAQGGTKTVILETGAKVNVPLFIDEGDRVRINTATGEYAERVKD</sequence>
<evidence type="ECO:0000259" key="2">
    <source>
        <dbReference type="SMART" id="SM00841"/>
    </source>
</evidence>
<dbReference type="Gene3D" id="2.40.50.140">
    <property type="entry name" value="Nucleic acid-binding proteins"/>
    <property type="match status" value="1"/>
</dbReference>
<dbReference type="InterPro" id="IPR013185">
    <property type="entry name" value="Transl_elong_KOW-like"/>
</dbReference>
<dbReference type="Gene3D" id="2.30.30.30">
    <property type="match status" value="1"/>
</dbReference>
<dbReference type="PANTHER" id="PTHR30053:SF12">
    <property type="entry name" value="ELONGATION FACTOR P (EF-P) FAMILY PROTEIN"/>
    <property type="match status" value="1"/>
</dbReference>
<gene>
    <name evidence="3" type="ORF">COV54_00120</name>
</gene>
<protein>
    <recommendedName>
        <fullName evidence="2">Elongation factor P C-terminal domain-containing protein</fullName>
    </recommendedName>
</protein>
<dbReference type="Pfam" id="PF09285">
    <property type="entry name" value="Elong-fact-P_C"/>
    <property type="match status" value="1"/>
</dbReference>
<dbReference type="PROSITE" id="PS01275">
    <property type="entry name" value="EFP"/>
    <property type="match status" value="1"/>
</dbReference>
<dbReference type="GO" id="GO:0043043">
    <property type="term" value="P:peptide biosynthetic process"/>
    <property type="evidence" value="ECO:0007669"/>
    <property type="project" value="InterPro"/>
</dbReference>
<dbReference type="GO" id="GO:0003746">
    <property type="term" value="F:translation elongation factor activity"/>
    <property type="evidence" value="ECO:0007669"/>
    <property type="project" value="TreeGrafter"/>
</dbReference>
<dbReference type="AlphaFoldDB" id="A0A2H0NFD6"/>
<comment type="caution">
    <text evidence="3">The sequence shown here is derived from an EMBL/GenBank/DDBJ whole genome shotgun (WGS) entry which is preliminary data.</text>
</comment>
<dbReference type="PANTHER" id="PTHR30053">
    <property type="entry name" value="ELONGATION FACTOR P"/>
    <property type="match status" value="1"/>
</dbReference>
<dbReference type="InterPro" id="IPR008991">
    <property type="entry name" value="Translation_prot_SH3-like_sf"/>
</dbReference>
<dbReference type="FunFam" id="2.40.50.140:FF:000004">
    <property type="entry name" value="Elongation factor P"/>
    <property type="match status" value="1"/>
</dbReference>
<dbReference type="InterPro" id="IPR015365">
    <property type="entry name" value="Elong-fact-P_C"/>
</dbReference>
<dbReference type="InterPro" id="IPR014722">
    <property type="entry name" value="Rib_uL2_dom2"/>
</dbReference>
<dbReference type="InterPro" id="IPR020599">
    <property type="entry name" value="Transl_elong_fac_P/YeiP"/>
</dbReference>
<organism evidence="3 4">
    <name type="scientific">Candidatus Jorgensenbacteria bacterium CG11_big_fil_rev_8_21_14_0_20_38_23</name>
    <dbReference type="NCBI Taxonomy" id="1974594"/>
    <lineage>
        <taxon>Bacteria</taxon>
        <taxon>Candidatus Joergenseniibacteriota</taxon>
    </lineage>
</organism>
<proteinExistence type="inferred from homology"/>
<dbReference type="SMART" id="SM00841">
    <property type="entry name" value="Elong-fact-P_C"/>
    <property type="match status" value="1"/>
</dbReference>
<dbReference type="GO" id="GO:0005829">
    <property type="term" value="C:cytosol"/>
    <property type="evidence" value="ECO:0007669"/>
    <property type="project" value="UniProtKB-ARBA"/>
</dbReference>
<evidence type="ECO:0000256" key="1">
    <source>
        <dbReference type="ARBA" id="ARBA00009479"/>
    </source>
</evidence>
<dbReference type="InterPro" id="IPR012340">
    <property type="entry name" value="NA-bd_OB-fold"/>
</dbReference>
<reference evidence="3 4" key="1">
    <citation type="submission" date="2017-09" db="EMBL/GenBank/DDBJ databases">
        <title>Depth-based differentiation of microbial function through sediment-hosted aquifers and enrichment of novel symbionts in the deep terrestrial subsurface.</title>
        <authorList>
            <person name="Probst A.J."/>
            <person name="Ladd B."/>
            <person name="Jarett J.K."/>
            <person name="Geller-Mcgrath D.E."/>
            <person name="Sieber C.M."/>
            <person name="Emerson J.B."/>
            <person name="Anantharaman K."/>
            <person name="Thomas B.C."/>
            <person name="Malmstrom R."/>
            <person name="Stieglmeier M."/>
            <person name="Klingl A."/>
            <person name="Woyke T."/>
            <person name="Ryan C.M."/>
            <person name="Banfield J.F."/>
        </authorList>
    </citation>
    <scope>NUCLEOTIDE SEQUENCE [LARGE SCALE GENOMIC DNA]</scope>
    <source>
        <strain evidence="3">CG11_big_fil_rev_8_21_14_0_20_38_23</strain>
    </source>
</reference>
<accession>A0A2H0NFD6</accession>
<comment type="similarity">
    <text evidence="1">Belongs to the elongation factor P family.</text>
</comment>
<dbReference type="SUPFAM" id="SSF50249">
    <property type="entry name" value="Nucleic acid-binding proteins"/>
    <property type="match status" value="1"/>
</dbReference>
<dbReference type="InterPro" id="IPR013852">
    <property type="entry name" value="Transl_elong_P/YeiP_CS"/>
</dbReference>
<dbReference type="SUPFAM" id="SSF50104">
    <property type="entry name" value="Translation proteins SH3-like domain"/>
    <property type="match status" value="1"/>
</dbReference>
<dbReference type="Proteomes" id="UP000228867">
    <property type="component" value="Unassembled WGS sequence"/>
</dbReference>
<feature type="domain" description="Elongation factor P C-terminal" evidence="2">
    <location>
        <begin position="135"/>
        <end position="190"/>
    </location>
</feature>
<dbReference type="EMBL" id="PCWR01000006">
    <property type="protein sequence ID" value="PIR07607.1"/>
    <property type="molecule type" value="Genomic_DNA"/>
</dbReference>
<evidence type="ECO:0000313" key="4">
    <source>
        <dbReference type="Proteomes" id="UP000228867"/>
    </source>
</evidence>
<dbReference type="Pfam" id="PF08207">
    <property type="entry name" value="EFP_N"/>
    <property type="match status" value="1"/>
</dbReference>
<dbReference type="CDD" id="cd05794">
    <property type="entry name" value="S1_EF-P_repeat_2"/>
    <property type="match status" value="1"/>
</dbReference>
<dbReference type="PIRSF" id="PIRSF005901">
    <property type="entry name" value="EF-P"/>
    <property type="match status" value="1"/>
</dbReference>
<name>A0A2H0NFD6_9BACT</name>